<dbReference type="EMBL" id="JABBVZ010000016">
    <property type="protein sequence ID" value="NMP22039.1"/>
    <property type="molecule type" value="Genomic_DNA"/>
</dbReference>
<feature type="region of interest" description="Disordered" evidence="1">
    <location>
        <begin position="42"/>
        <end position="86"/>
    </location>
</feature>
<keyword evidence="3" id="KW-1185">Reference proteome</keyword>
<protein>
    <submittedName>
        <fullName evidence="2">Uncharacterized protein</fullName>
    </submittedName>
</protein>
<feature type="compositionally biased region" description="Basic and acidic residues" evidence="1">
    <location>
        <begin position="48"/>
        <end position="61"/>
    </location>
</feature>
<reference evidence="2 3" key="1">
    <citation type="submission" date="2020-04" db="EMBL/GenBank/DDBJ databases">
        <authorList>
            <person name="Zhang R."/>
            <person name="Schippers A."/>
        </authorList>
    </citation>
    <scope>NUCLEOTIDE SEQUENCE [LARGE SCALE GENOMIC DNA]</scope>
    <source>
        <strain evidence="2 3">DSM 109850</strain>
    </source>
</reference>
<sequence>MGRIPECAGSGCQILRHRVDAQTLQLVGRRIWHLLDRQAPGIGFESTWKPEPRGGHEERNRLLRSNPLGSQQPGFMPPSWPSARIH</sequence>
<evidence type="ECO:0000313" key="3">
    <source>
        <dbReference type="Proteomes" id="UP000533476"/>
    </source>
</evidence>
<evidence type="ECO:0000313" key="2">
    <source>
        <dbReference type="EMBL" id="NMP22039.1"/>
    </source>
</evidence>
<name>A0A7Y0Q3C2_9FIRM</name>
<dbReference type="Proteomes" id="UP000533476">
    <property type="component" value="Unassembled WGS sequence"/>
</dbReference>
<dbReference type="RefSeq" id="WP_169097992.1">
    <property type="nucleotide sequence ID" value="NZ_JABBVZ010000016.1"/>
</dbReference>
<proteinExistence type="predicted"/>
<dbReference type="AlphaFoldDB" id="A0A7Y0Q3C2"/>
<evidence type="ECO:0000256" key="1">
    <source>
        <dbReference type="SAM" id="MobiDB-lite"/>
    </source>
</evidence>
<comment type="caution">
    <text evidence="2">The sequence shown here is derived from an EMBL/GenBank/DDBJ whole genome shotgun (WGS) entry which is preliminary data.</text>
</comment>
<gene>
    <name evidence="2" type="ORF">HIJ39_06690</name>
</gene>
<organism evidence="2 3">
    <name type="scientific">Sulfobacillus harzensis</name>
    <dbReference type="NCBI Taxonomy" id="2729629"/>
    <lineage>
        <taxon>Bacteria</taxon>
        <taxon>Bacillati</taxon>
        <taxon>Bacillota</taxon>
        <taxon>Clostridia</taxon>
        <taxon>Eubacteriales</taxon>
        <taxon>Clostridiales Family XVII. Incertae Sedis</taxon>
        <taxon>Sulfobacillus</taxon>
    </lineage>
</organism>
<accession>A0A7Y0Q3C2</accession>